<dbReference type="AlphaFoldDB" id="A0A0F7JMS9"/>
<accession>A0A0F7JMS9</accession>
<evidence type="ECO:0000313" key="3">
    <source>
        <dbReference type="Proteomes" id="UP000034024"/>
    </source>
</evidence>
<keyword evidence="3" id="KW-1185">Reference proteome</keyword>
<evidence type="ECO:0008006" key="4">
    <source>
        <dbReference type="Google" id="ProtNLM"/>
    </source>
</evidence>
<dbReference type="RefSeq" id="WP_046844204.1">
    <property type="nucleotide sequence ID" value="NZ_CP011389.1"/>
</dbReference>
<feature type="signal peptide" evidence="1">
    <location>
        <begin position="1"/>
        <end position="20"/>
    </location>
</feature>
<gene>
    <name evidence="2" type="ORF">SY84_11995</name>
</gene>
<dbReference type="Proteomes" id="UP000034024">
    <property type="component" value="Chromosome"/>
</dbReference>
<evidence type="ECO:0000313" key="2">
    <source>
        <dbReference type="EMBL" id="AKH17636.1"/>
    </source>
</evidence>
<organism evidence="2 3">
    <name type="scientific">Deinococcus soli</name>
    <name type="common">ex Cha et al. 2016</name>
    <dbReference type="NCBI Taxonomy" id="1309411"/>
    <lineage>
        <taxon>Bacteria</taxon>
        <taxon>Thermotogati</taxon>
        <taxon>Deinococcota</taxon>
        <taxon>Deinococci</taxon>
        <taxon>Deinococcales</taxon>
        <taxon>Deinococcaceae</taxon>
        <taxon>Deinococcus</taxon>
    </lineage>
</organism>
<evidence type="ECO:0000256" key="1">
    <source>
        <dbReference type="SAM" id="SignalP"/>
    </source>
</evidence>
<dbReference type="PATRIC" id="fig|1309411.5.peg.2440"/>
<keyword evidence="1" id="KW-0732">Signal</keyword>
<dbReference type="KEGG" id="dch:SY84_11995"/>
<dbReference type="OrthoDB" id="70431at2"/>
<reference evidence="2 3" key="1">
    <citation type="submission" date="2015-01" db="EMBL/GenBank/DDBJ databases">
        <title>Deinococcus soli/N5/whole genome sequencing.</title>
        <authorList>
            <person name="Kim M.K."/>
            <person name="Srinivasan S."/>
            <person name="Lee J.-J."/>
        </authorList>
    </citation>
    <scope>NUCLEOTIDE SEQUENCE [LARGE SCALE GENOMIC DNA]</scope>
    <source>
        <strain evidence="2 3">N5</strain>
    </source>
</reference>
<name>A0A0F7JMS9_9DEIO</name>
<protein>
    <recommendedName>
        <fullName evidence="4">Lipoprotein</fullName>
    </recommendedName>
</protein>
<dbReference type="PROSITE" id="PS51257">
    <property type="entry name" value="PROKAR_LIPOPROTEIN"/>
    <property type="match status" value="1"/>
</dbReference>
<dbReference type="EMBL" id="CP011389">
    <property type="protein sequence ID" value="AKH17636.1"/>
    <property type="molecule type" value="Genomic_DNA"/>
</dbReference>
<feature type="chain" id="PRO_5002517104" description="Lipoprotein" evidence="1">
    <location>
        <begin position="21"/>
        <end position="155"/>
    </location>
</feature>
<proteinExistence type="predicted"/>
<sequence>MKKTALLLLPLAMASCNYLGIPDGDVSGNILGTQPSGTIRMALRGTTLNGGQAPALDQGNLGTFNPQKRVYSISLPATPVDGGYELFAYVDSNGNNTFDSTEKRTSDSQTFAYSKDGTGSKSGENLLNLKAGWTQYKGATVVKSGTPFTGVDLNW</sequence>